<dbReference type="EMBL" id="JAGFBS010000002">
    <property type="protein sequence ID" value="KAG6381044.1"/>
    <property type="molecule type" value="Genomic_DNA"/>
</dbReference>
<reference evidence="1" key="1">
    <citation type="submission" date="2021-03" db="EMBL/GenBank/DDBJ databases">
        <title>Evolutionary innovations through gain and loss of genes in the ectomycorrhizal Boletales.</title>
        <authorList>
            <person name="Wu G."/>
            <person name="Miyauchi S."/>
            <person name="Morin E."/>
            <person name="Yang Z.-L."/>
            <person name="Xu J."/>
            <person name="Martin F.M."/>
        </authorList>
    </citation>
    <scope>NUCLEOTIDE SEQUENCE</scope>
    <source>
        <strain evidence="1">BR01</strain>
    </source>
</reference>
<name>A0A8I2YZP2_9AGAM</name>
<dbReference type="AlphaFoldDB" id="A0A8I2YZP2"/>
<dbReference type="OrthoDB" id="3261881at2759"/>
<keyword evidence="2" id="KW-1185">Reference proteome</keyword>
<gene>
    <name evidence="1" type="ORF">JVT61DRAFT_5440</name>
</gene>
<accession>A0A8I2YZP2</accession>
<evidence type="ECO:0000313" key="1">
    <source>
        <dbReference type="EMBL" id="KAG6381044.1"/>
    </source>
</evidence>
<comment type="caution">
    <text evidence="1">The sequence shown here is derived from an EMBL/GenBank/DDBJ whole genome shotgun (WGS) entry which is preliminary data.</text>
</comment>
<dbReference type="Proteomes" id="UP000683000">
    <property type="component" value="Unassembled WGS sequence"/>
</dbReference>
<sequence>MIRVQCTVSLPRPPSVAADDAHRVLNTKTATPDCAVFLPAALTRPLSQSAKSPYKVLKNLPVVARAGTAAKGSSFRYQSTPCAQLPDMPGFEFASSFWEDKKPVHTFPDDAYRQNRIATASAARHLRSLNIRSPVIGLGECELTLIGVK</sequence>
<evidence type="ECO:0000313" key="2">
    <source>
        <dbReference type="Proteomes" id="UP000683000"/>
    </source>
</evidence>
<proteinExistence type="predicted"/>
<organism evidence="1 2">
    <name type="scientific">Boletus reticuloceps</name>
    <dbReference type="NCBI Taxonomy" id="495285"/>
    <lineage>
        <taxon>Eukaryota</taxon>
        <taxon>Fungi</taxon>
        <taxon>Dikarya</taxon>
        <taxon>Basidiomycota</taxon>
        <taxon>Agaricomycotina</taxon>
        <taxon>Agaricomycetes</taxon>
        <taxon>Agaricomycetidae</taxon>
        <taxon>Boletales</taxon>
        <taxon>Boletineae</taxon>
        <taxon>Boletaceae</taxon>
        <taxon>Boletoideae</taxon>
        <taxon>Boletus</taxon>
    </lineage>
</organism>
<protein>
    <submittedName>
        <fullName evidence="1">Uncharacterized protein</fullName>
    </submittedName>
</protein>